<dbReference type="AlphaFoldDB" id="W1PNG0"/>
<dbReference type="OMA" id="LIWHMEC"/>
<evidence type="ECO:0000313" key="2">
    <source>
        <dbReference type="EMBL" id="ERN08690.1"/>
    </source>
</evidence>
<evidence type="ECO:0000313" key="3">
    <source>
        <dbReference type="Proteomes" id="UP000017836"/>
    </source>
</evidence>
<organism evidence="2 3">
    <name type="scientific">Amborella trichopoda</name>
    <dbReference type="NCBI Taxonomy" id="13333"/>
    <lineage>
        <taxon>Eukaryota</taxon>
        <taxon>Viridiplantae</taxon>
        <taxon>Streptophyta</taxon>
        <taxon>Embryophyta</taxon>
        <taxon>Tracheophyta</taxon>
        <taxon>Spermatophyta</taxon>
        <taxon>Magnoliopsida</taxon>
        <taxon>Amborellales</taxon>
        <taxon>Amborellaceae</taxon>
        <taxon>Amborella</taxon>
    </lineage>
</organism>
<dbReference type="Gramene" id="ERN08690">
    <property type="protein sequence ID" value="ERN08690"/>
    <property type="gene ID" value="AMTR_s00017p00219910"/>
</dbReference>
<dbReference type="InterPro" id="IPR043891">
    <property type="entry name" value="SPARK"/>
</dbReference>
<dbReference type="eggNOG" id="KOG1187">
    <property type="taxonomic scope" value="Eukaryota"/>
</dbReference>
<evidence type="ECO:0000259" key="1">
    <source>
        <dbReference type="Pfam" id="PF19160"/>
    </source>
</evidence>
<reference evidence="3" key="1">
    <citation type="journal article" date="2013" name="Science">
        <title>The Amborella genome and the evolution of flowering plants.</title>
        <authorList>
            <consortium name="Amborella Genome Project"/>
        </authorList>
    </citation>
    <scope>NUCLEOTIDE SEQUENCE [LARGE SCALE GENOMIC DNA]</scope>
</reference>
<name>W1PNG0_AMBTC</name>
<dbReference type="HOGENOM" id="CLU_1191286_0_0_1"/>
<proteinExistence type="predicted"/>
<protein>
    <recommendedName>
        <fullName evidence="1">SPARK domain-containing protein</fullName>
    </recommendedName>
</protein>
<dbReference type="Pfam" id="PF19160">
    <property type="entry name" value="SPARK"/>
    <property type="match status" value="1"/>
</dbReference>
<feature type="domain" description="SPARK" evidence="1">
    <location>
        <begin position="25"/>
        <end position="173"/>
    </location>
</feature>
<gene>
    <name evidence="2" type="ORF">AMTR_s00017p00219910</name>
</gene>
<sequence length="233" mass="25772">MQHALKCHTAHTYVRPYSTLLYILDCPLDLSGSNFTLAASICSKEDRGKCCRYINAFVAVAISQYANVTNQLGVPPELSDICLQSVSETLILYGIPSNATIYCGLGLKIPVSYQCKGHRTILEMRQSPMFDDVVLNCKMPLSTEGSCRRCLNASILYLHRLVGADDNTTLNTCRDATFVTLTSQGDNVSTNGFASCFFGVQGLSNQQGSFDNVYFELQINKQKDKKRKPLLLL</sequence>
<dbReference type="STRING" id="13333.W1PNG0"/>
<dbReference type="EMBL" id="KI393256">
    <property type="protein sequence ID" value="ERN08690.1"/>
    <property type="molecule type" value="Genomic_DNA"/>
</dbReference>
<keyword evidence="3" id="KW-1185">Reference proteome</keyword>
<dbReference type="Proteomes" id="UP000017836">
    <property type="component" value="Unassembled WGS sequence"/>
</dbReference>
<accession>W1PNG0</accession>